<organism evidence="1 2">
    <name type="scientific">Paramecium primaurelia</name>
    <dbReference type="NCBI Taxonomy" id="5886"/>
    <lineage>
        <taxon>Eukaryota</taxon>
        <taxon>Sar</taxon>
        <taxon>Alveolata</taxon>
        <taxon>Ciliophora</taxon>
        <taxon>Intramacronucleata</taxon>
        <taxon>Oligohymenophorea</taxon>
        <taxon>Peniculida</taxon>
        <taxon>Parameciidae</taxon>
        <taxon>Paramecium</taxon>
    </lineage>
</organism>
<accession>A0A8S1JWU1</accession>
<reference evidence="1" key="1">
    <citation type="submission" date="2021-01" db="EMBL/GenBank/DDBJ databases">
        <authorList>
            <consortium name="Genoscope - CEA"/>
            <person name="William W."/>
        </authorList>
    </citation>
    <scope>NUCLEOTIDE SEQUENCE</scope>
</reference>
<comment type="caution">
    <text evidence="1">The sequence shown here is derived from an EMBL/GenBank/DDBJ whole genome shotgun (WGS) entry which is preliminary data.</text>
</comment>
<dbReference type="AlphaFoldDB" id="A0A8S1JWU1"/>
<sequence length="75" mass="8656">MKSIIETAIKYTLVTGIVNEQLENQICRIFIKLQKKSSSYTAYQDGIKTCLILKQQGSQSLLLRSRCKMQKQNMQ</sequence>
<name>A0A8S1JWU1_PARPR</name>
<evidence type="ECO:0000313" key="2">
    <source>
        <dbReference type="Proteomes" id="UP000688137"/>
    </source>
</evidence>
<protein>
    <submittedName>
        <fullName evidence="1">Uncharacterized protein</fullName>
    </submittedName>
</protein>
<gene>
    <name evidence="1" type="ORF">PPRIM_AZ9-3.1.T0110004</name>
</gene>
<dbReference type="Proteomes" id="UP000688137">
    <property type="component" value="Unassembled WGS sequence"/>
</dbReference>
<keyword evidence="2" id="KW-1185">Reference proteome</keyword>
<proteinExistence type="predicted"/>
<evidence type="ECO:0000313" key="1">
    <source>
        <dbReference type="EMBL" id="CAD8046625.1"/>
    </source>
</evidence>
<dbReference type="EMBL" id="CAJJDM010000008">
    <property type="protein sequence ID" value="CAD8046625.1"/>
    <property type="molecule type" value="Genomic_DNA"/>
</dbReference>